<dbReference type="EMBL" id="UINC01007395">
    <property type="protein sequence ID" value="SVA33085.1"/>
    <property type="molecule type" value="Genomic_DNA"/>
</dbReference>
<dbReference type="EC" id="2.5.1.72" evidence="3"/>
<keyword evidence="7" id="KW-0479">Metal-binding</keyword>
<dbReference type="PANTHER" id="PTHR30573:SF0">
    <property type="entry name" value="QUINOLINATE SYNTHASE, CHLOROPLASTIC"/>
    <property type="match status" value="1"/>
</dbReference>
<dbReference type="GO" id="GO:0005829">
    <property type="term" value="C:cytosol"/>
    <property type="evidence" value="ECO:0007669"/>
    <property type="project" value="TreeGrafter"/>
</dbReference>
<dbReference type="PANTHER" id="PTHR30573">
    <property type="entry name" value="QUINOLINATE SYNTHETASE A"/>
    <property type="match status" value="1"/>
</dbReference>
<evidence type="ECO:0000256" key="1">
    <source>
        <dbReference type="ARBA" id="ARBA00001966"/>
    </source>
</evidence>
<comment type="pathway">
    <text evidence="2">Cofactor biosynthesis; NAD(+) biosynthesis; quinolinate from iminoaspartate: step 1/1.</text>
</comment>
<evidence type="ECO:0000256" key="8">
    <source>
        <dbReference type="ARBA" id="ARBA00023004"/>
    </source>
</evidence>
<keyword evidence="8" id="KW-0408">Iron</keyword>
<keyword evidence="4" id="KW-0004">4Fe-4S</keyword>
<organism evidence="10">
    <name type="scientific">marine metagenome</name>
    <dbReference type="NCBI Taxonomy" id="408172"/>
    <lineage>
        <taxon>unclassified sequences</taxon>
        <taxon>metagenomes</taxon>
        <taxon>ecological metagenomes</taxon>
    </lineage>
</organism>
<dbReference type="Gene3D" id="3.40.50.10800">
    <property type="entry name" value="NadA-like"/>
    <property type="match status" value="3"/>
</dbReference>
<accession>A0A381UYB7</accession>
<sequence length="357" mass="39325">MTLTLDEVRDAIVARENPTLTTAEVELHAATVHRILELKQQHGVVILGHNYMEPLVYGLSEKIEQGDSLGLSRSAAETEAEFIIFNGVRFMAETAKILSPEKRVLIADREAGCSLADNFGATEVQQIRAAHPGVPVMIYVNSYAEAKAECDVCCTSANAAHIAMALPGDELIFVPDLFFAQNLEEELQGRKRVIYPGQGNGGHGAVCEVHEQFTLDDIRAVRNGFDIPPGHPTRRLYVHWECRPEVLREADFYGSTTQISNDIAQHVAAGSLERAFIASECELTSNLMEEFPTVQFWTACSVRCSHMARITLEKILPILEAIDAGDDLQQWEVDLPPKVIEAAAAPIQRMMELSAAS</sequence>
<dbReference type="GO" id="GO:0008987">
    <property type="term" value="F:quinolinate synthetase A activity"/>
    <property type="evidence" value="ECO:0007669"/>
    <property type="project" value="InterPro"/>
</dbReference>
<evidence type="ECO:0000256" key="4">
    <source>
        <dbReference type="ARBA" id="ARBA00022485"/>
    </source>
</evidence>
<name>A0A381UYB7_9ZZZZ</name>
<keyword evidence="5" id="KW-0662">Pyridine nucleotide biosynthesis</keyword>
<reference evidence="10" key="1">
    <citation type="submission" date="2018-05" db="EMBL/GenBank/DDBJ databases">
        <authorList>
            <person name="Lanie J.A."/>
            <person name="Ng W.-L."/>
            <person name="Kazmierczak K.M."/>
            <person name="Andrzejewski T.M."/>
            <person name="Davidsen T.M."/>
            <person name="Wayne K.J."/>
            <person name="Tettelin H."/>
            <person name="Glass J.I."/>
            <person name="Rusch D."/>
            <person name="Podicherti R."/>
            <person name="Tsui H.-C.T."/>
            <person name="Winkler M.E."/>
        </authorList>
    </citation>
    <scope>NUCLEOTIDE SEQUENCE</scope>
</reference>
<evidence type="ECO:0000256" key="3">
    <source>
        <dbReference type="ARBA" id="ARBA00012669"/>
    </source>
</evidence>
<evidence type="ECO:0000256" key="7">
    <source>
        <dbReference type="ARBA" id="ARBA00022723"/>
    </source>
</evidence>
<dbReference type="AlphaFoldDB" id="A0A381UYB7"/>
<dbReference type="InterPro" id="IPR036094">
    <property type="entry name" value="NadA_sf"/>
</dbReference>
<gene>
    <name evidence="10" type="ORF">METZ01_LOCUS85939</name>
</gene>
<dbReference type="GO" id="GO:0051539">
    <property type="term" value="F:4 iron, 4 sulfur cluster binding"/>
    <property type="evidence" value="ECO:0007669"/>
    <property type="project" value="UniProtKB-KW"/>
</dbReference>
<keyword evidence="6" id="KW-0808">Transferase</keyword>
<dbReference type="UniPathway" id="UPA00253">
    <property type="reaction ID" value="UER00327"/>
</dbReference>
<dbReference type="Pfam" id="PF02445">
    <property type="entry name" value="NadA"/>
    <property type="match status" value="1"/>
</dbReference>
<keyword evidence="9" id="KW-0411">Iron-sulfur</keyword>
<evidence type="ECO:0000313" key="10">
    <source>
        <dbReference type="EMBL" id="SVA33085.1"/>
    </source>
</evidence>
<evidence type="ECO:0000256" key="6">
    <source>
        <dbReference type="ARBA" id="ARBA00022679"/>
    </source>
</evidence>
<evidence type="ECO:0000256" key="2">
    <source>
        <dbReference type="ARBA" id="ARBA00005065"/>
    </source>
</evidence>
<dbReference type="GO" id="GO:0046872">
    <property type="term" value="F:metal ion binding"/>
    <property type="evidence" value="ECO:0007669"/>
    <property type="project" value="UniProtKB-KW"/>
</dbReference>
<protein>
    <recommendedName>
        <fullName evidence="3">quinolinate synthase</fullName>
        <ecNumber evidence="3">2.5.1.72</ecNumber>
    </recommendedName>
</protein>
<dbReference type="SUPFAM" id="SSF142754">
    <property type="entry name" value="NadA-like"/>
    <property type="match status" value="1"/>
</dbReference>
<proteinExistence type="predicted"/>
<dbReference type="InterPro" id="IPR003473">
    <property type="entry name" value="NadA"/>
</dbReference>
<comment type="cofactor">
    <cofactor evidence="1">
        <name>[4Fe-4S] cluster</name>
        <dbReference type="ChEBI" id="CHEBI:49883"/>
    </cofactor>
</comment>
<dbReference type="GO" id="GO:0034628">
    <property type="term" value="P:'de novo' NAD+ biosynthetic process from L-aspartate"/>
    <property type="evidence" value="ECO:0007669"/>
    <property type="project" value="TreeGrafter"/>
</dbReference>
<evidence type="ECO:0000256" key="9">
    <source>
        <dbReference type="ARBA" id="ARBA00023014"/>
    </source>
</evidence>
<evidence type="ECO:0000256" key="5">
    <source>
        <dbReference type="ARBA" id="ARBA00022642"/>
    </source>
</evidence>